<dbReference type="Proteomes" id="UP000000463">
    <property type="component" value="Segment"/>
</dbReference>
<gene>
    <name evidence="1" type="ORF">CcrColossus_gp437</name>
</gene>
<name>K4K6T5_9CAUD</name>
<proteinExistence type="predicted"/>
<protein>
    <submittedName>
        <fullName evidence="1">Uncharacterized protein</fullName>
    </submittedName>
</protein>
<keyword evidence="2" id="KW-1185">Reference proteome</keyword>
<dbReference type="RefSeq" id="YP_006988671.1">
    <property type="nucleotide sequence ID" value="NC_019406.1"/>
</dbReference>
<evidence type="ECO:0000313" key="2">
    <source>
        <dbReference type="Proteomes" id="UP000000463"/>
    </source>
</evidence>
<evidence type="ECO:0000313" key="1">
    <source>
        <dbReference type="EMBL" id="AFU88307.1"/>
    </source>
</evidence>
<reference evidence="1 2" key="1">
    <citation type="journal article" date="2012" name="BMC Genomics">
        <title>The Caulobacter crescentus phage phiCbK: genomics of a canonical phage.</title>
        <authorList>
            <person name="Gill J.J."/>
            <person name="Berry J.D."/>
            <person name="Russell W.K."/>
            <person name="Lessor L."/>
            <person name="Escobar Garcia D.A."/>
            <person name="Hernandez D."/>
            <person name="Kane A."/>
            <person name="Keene J."/>
            <person name="Maddox M."/>
            <person name="Martin R."/>
            <person name="Mohan S."/>
            <person name="Thorn A.M."/>
            <person name="Russell D.H."/>
            <person name="Young R."/>
        </authorList>
    </citation>
    <scope>NUCLEOTIDE SEQUENCE [LARGE SCALE GENOMIC DNA]</scope>
</reference>
<accession>K4K6T5</accession>
<dbReference type="GeneID" id="13995365"/>
<organism evidence="1 2">
    <name type="scientific">Caulobacter phage CcrColossus</name>
    <dbReference type="NCBI Taxonomy" id="1211640"/>
    <lineage>
        <taxon>Viruses</taxon>
        <taxon>Duplodnaviria</taxon>
        <taxon>Heunggongvirae</taxon>
        <taxon>Uroviricota</taxon>
        <taxon>Caudoviricetes</taxon>
        <taxon>Jeanschmidtviridae</taxon>
        <taxon>Colossusvirus</taxon>
        <taxon>Colossusvirus colossus</taxon>
    </lineage>
</organism>
<sequence>MVTEMYTLRVTRPDAQTDSYIAPDLSWGVWDGGLLRVWSNGHAISATYSKGEWTEVAEERPIAGADGLTQTLRWSADAWRSKAQS</sequence>
<dbReference type="KEGG" id="vg:13995365"/>
<dbReference type="EMBL" id="JX100810">
    <property type="protein sequence ID" value="AFU88307.1"/>
    <property type="molecule type" value="Genomic_DNA"/>
</dbReference>